<evidence type="ECO:0000256" key="1">
    <source>
        <dbReference type="SAM" id="MobiDB-lite"/>
    </source>
</evidence>
<feature type="region of interest" description="Disordered" evidence="1">
    <location>
        <begin position="92"/>
        <end position="112"/>
    </location>
</feature>
<evidence type="ECO:0000313" key="3">
    <source>
        <dbReference type="WBParaSite" id="nRc.2.0.1.t46794-RA"/>
    </source>
</evidence>
<name>A0A915L6Z3_ROMCU</name>
<accession>A0A915L6Z3</accession>
<dbReference type="AlphaFoldDB" id="A0A915L6Z3"/>
<proteinExistence type="predicted"/>
<feature type="region of interest" description="Disordered" evidence="1">
    <location>
        <begin position="1"/>
        <end position="31"/>
    </location>
</feature>
<dbReference type="Proteomes" id="UP000887565">
    <property type="component" value="Unplaced"/>
</dbReference>
<reference evidence="3" key="1">
    <citation type="submission" date="2022-11" db="UniProtKB">
        <authorList>
            <consortium name="WormBaseParasite"/>
        </authorList>
    </citation>
    <scope>IDENTIFICATION</scope>
</reference>
<feature type="compositionally biased region" description="Basic and acidic residues" evidence="1">
    <location>
        <begin position="98"/>
        <end position="112"/>
    </location>
</feature>
<keyword evidence="2" id="KW-1185">Reference proteome</keyword>
<protein>
    <submittedName>
        <fullName evidence="3">Uncharacterized protein</fullName>
    </submittedName>
</protein>
<dbReference type="WBParaSite" id="nRc.2.0.1.t46794-RA">
    <property type="protein sequence ID" value="nRc.2.0.1.t46794-RA"/>
    <property type="gene ID" value="nRc.2.0.1.g46794"/>
</dbReference>
<organism evidence="2 3">
    <name type="scientific">Romanomermis culicivorax</name>
    <name type="common">Nematode worm</name>
    <dbReference type="NCBI Taxonomy" id="13658"/>
    <lineage>
        <taxon>Eukaryota</taxon>
        <taxon>Metazoa</taxon>
        <taxon>Ecdysozoa</taxon>
        <taxon>Nematoda</taxon>
        <taxon>Enoplea</taxon>
        <taxon>Dorylaimia</taxon>
        <taxon>Mermithida</taxon>
        <taxon>Mermithoidea</taxon>
        <taxon>Mermithidae</taxon>
        <taxon>Romanomermis</taxon>
    </lineage>
</organism>
<evidence type="ECO:0000313" key="2">
    <source>
        <dbReference type="Proteomes" id="UP000887565"/>
    </source>
</evidence>
<sequence length="112" mass="12026">MDKTTADDSGSGPEKCGSIVDHEPAPDYGGCPTVDEIMLPHSSTSATFNGCCLPASAGGTKQQNLDWDRQSTGSEISLACLQDRIVQMEETHYSTNEELQKLEKKKEGSSDT</sequence>